<evidence type="ECO:0000256" key="1">
    <source>
        <dbReference type="ARBA" id="ARBA00023242"/>
    </source>
</evidence>
<comment type="caution">
    <text evidence="3">The sequence shown here is derived from an EMBL/GenBank/DDBJ whole genome shotgun (WGS) entry which is preliminary data.</text>
</comment>
<protein>
    <submittedName>
        <fullName evidence="3">Protein abrupt</fullName>
    </submittedName>
</protein>
<proteinExistence type="predicted"/>
<dbReference type="Pfam" id="PF00651">
    <property type="entry name" value="BTB"/>
    <property type="match status" value="1"/>
</dbReference>
<dbReference type="GO" id="GO:0005634">
    <property type="term" value="C:nucleus"/>
    <property type="evidence" value="ECO:0007669"/>
    <property type="project" value="TreeGrafter"/>
</dbReference>
<name>A0A5B7JGR2_PORTR</name>
<dbReference type="OrthoDB" id="6105938at2759"/>
<dbReference type="GO" id="GO:0006357">
    <property type="term" value="P:regulation of transcription by RNA polymerase II"/>
    <property type="evidence" value="ECO:0007669"/>
    <property type="project" value="TreeGrafter"/>
</dbReference>
<dbReference type="PROSITE" id="PS50097">
    <property type="entry name" value="BTB"/>
    <property type="match status" value="1"/>
</dbReference>
<dbReference type="Proteomes" id="UP000324222">
    <property type="component" value="Unassembled WGS sequence"/>
</dbReference>
<keyword evidence="1" id="KW-0539">Nucleus</keyword>
<accession>A0A5B7JGR2</accession>
<dbReference type="SUPFAM" id="SSF54695">
    <property type="entry name" value="POZ domain"/>
    <property type="match status" value="1"/>
</dbReference>
<keyword evidence="4" id="KW-1185">Reference proteome</keyword>
<feature type="domain" description="BTB" evidence="2">
    <location>
        <begin position="15"/>
        <end position="80"/>
    </location>
</feature>
<gene>
    <name evidence="3" type="primary">ab_4</name>
    <name evidence="3" type="ORF">E2C01_088492</name>
</gene>
<evidence type="ECO:0000259" key="2">
    <source>
        <dbReference type="PROSITE" id="PS50097"/>
    </source>
</evidence>
<reference evidence="3 4" key="1">
    <citation type="submission" date="2019-05" db="EMBL/GenBank/DDBJ databases">
        <title>Another draft genome of Portunus trituberculatus and its Hox gene families provides insights of decapod evolution.</title>
        <authorList>
            <person name="Jeong J.-H."/>
            <person name="Song I."/>
            <person name="Kim S."/>
            <person name="Choi T."/>
            <person name="Kim D."/>
            <person name="Ryu S."/>
            <person name="Kim W."/>
        </authorList>
    </citation>
    <scope>NUCLEOTIDE SEQUENCE [LARGE SCALE GENOMIC DNA]</scope>
    <source>
        <tissue evidence="3">Muscle</tissue>
    </source>
</reference>
<dbReference type="EMBL" id="VSRR010094651">
    <property type="protein sequence ID" value="MPC93366.1"/>
    <property type="molecule type" value="Genomic_DNA"/>
</dbReference>
<dbReference type="Gene3D" id="3.30.710.10">
    <property type="entry name" value="Potassium Channel Kv1.1, Chain A"/>
    <property type="match status" value="1"/>
</dbReference>
<sequence length="84" mass="9436">MGIFYPTFSLQQVYTDVTLSCGDQFYPAHRLVLSSCSTFFAKTLEVSGCKAPTILLHGIDQSTLEQLLMFMYDGQELVIKGSRF</sequence>
<dbReference type="InterPro" id="IPR011333">
    <property type="entry name" value="SKP1/BTB/POZ_sf"/>
</dbReference>
<organism evidence="3 4">
    <name type="scientific">Portunus trituberculatus</name>
    <name type="common">Swimming crab</name>
    <name type="synonym">Neptunus trituberculatus</name>
    <dbReference type="NCBI Taxonomy" id="210409"/>
    <lineage>
        <taxon>Eukaryota</taxon>
        <taxon>Metazoa</taxon>
        <taxon>Ecdysozoa</taxon>
        <taxon>Arthropoda</taxon>
        <taxon>Crustacea</taxon>
        <taxon>Multicrustacea</taxon>
        <taxon>Malacostraca</taxon>
        <taxon>Eumalacostraca</taxon>
        <taxon>Eucarida</taxon>
        <taxon>Decapoda</taxon>
        <taxon>Pleocyemata</taxon>
        <taxon>Brachyura</taxon>
        <taxon>Eubrachyura</taxon>
        <taxon>Portunoidea</taxon>
        <taxon>Portunidae</taxon>
        <taxon>Portuninae</taxon>
        <taxon>Portunus</taxon>
    </lineage>
</organism>
<dbReference type="AlphaFoldDB" id="A0A5B7JGR2"/>
<evidence type="ECO:0000313" key="4">
    <source>
        <dbReference type="Proteomes" id="UP000324222"/>
    </source>
</evidence>
<evidence type="ECO:0000313" key="3">
    <source>
        <dbReference type="EMBL" id="MPC93366.1"/>
    </source>
</evidence>
<dbReference type="InterPro" id="IPR051095">
    <property type="entry name" value="Dros_DevTransReg"/>
</dbReference>
<dbReference type="PANTHER" id="PTHR23110:SF98">
    <property type="entry name" value="PRE-LOLA-G, ISOFORM C-RELATED"/>
    <property type="match status" value="1"/>
</dbReference>
<dbReference type="PANTHER" id="PTHR23110">
    <property type="entry name" value="BTB DOMAIN TRANSCRIPTION FACTOR"/>
    <property type="match status" value="1"/>
</dbReference>
<dbReference type="InterPro" id="IPR000210">
    <property type="entry name" value="BTB/POZ_dom"/>
</dbReference>